<dbReference type="InterPro" id="IPR004620">
    <property type="entry name" value="MTHF_reductase_bac"/>
</dbReference>
<dbReference type="RefSeq" id="WP_132872918.1">
    <property type="nucleotide sequence ID" value="NZ_JAJUHT010000017.1"/>
</dbReference>
<dbReference type="AlphaFoldDB" id="A0A4R1KEW0"/>
<dbReference type="GO" id="GO:0071949">
    <property type="term" value="F:FAD binding"/>
    <property type="evidence" value="ECO:0007669"/>
    <property type="project" value="TreeGrafter"/>
</dbReference>
<keyword evidence="8" id="KW-0520">NAD</keyword>
<evidence type="ECO:0000256" key="11">
    <source>
        <dbReference type="ARBA" id="ARBA00048628"/>
    </source>
</evidence>
<dbReference type="GO" id="GO:0035999">
    <property type="term" value="P:tetrahydrofolate interconversion"/>
    <property type="evidence" value="ECO:0007669"/>
    <property type="project" value="UniProtKB-UniPathway"/>
</dbReference>
<evidence type="ECO:0000256" key="7">
    <source>
        <dbReference type="ARBA" id="ARBA00023002"/>
    </source>
</evidence>
<dbReference type="GO" id="GO:0106312">
    <property type="term" value="F:methylenetetrahydrofolate reductase (NADH) activity"/>
    <property type="evidence" value="ECO:0007669"/>
    <property type="project" value="UniProtKB-EC"/>
</dbReference>
<dbReference type="Gene3D" id="3.20.20.220">
    <property type="match status" value="1"/>
</dbReference>
<evidence type="ECO:0000256" key="8">
    <source>
        <dbReference type="ARBA" id="ARBA00023027"/>
    </source>
</evidence>
<comment type="pathway">
    <text evidence="10">Amino-acid biosynthesis; L-methionine biosynthesis via de novo pathway.</text>
</comment>
<dbReference type="GO" id="GO:0005829">
    <property type="term" value="C:cytosol"/>
    <property type="evidence" value="ECO:0007669"/>
    <property type="project" value="InterPro"/>
</dbReference>
<keyword evidence="9" id="KW-0486">Methionine biosynthesis</keyword>
<reference evidence="13 14" key="1">
    <citation type="submission" date="2019-03" db="EMBL/GenBank/DDBJ databases">
        <title>Genomic Encyclopedia of Type Strains, Phase IV (KMG-IV): sequencing the most valuable type-strain genomes for metagenomic binning, comparative biology and taxonomic classification.</title>
        <authorList>
            <person name="Goeker M."/>
        </authorList>
    </citation>
    <scope>NUCLEOTIDE SEQUENCE [LARGE SCALE GENOMIC DNA]</scope>
    <source>
        <strain evidence="13 14">DSM 24984</strain>
    </source>
</reference>
<dbReference type="CDD" id="cd00537">
    <property type="entry name" value="MTHFR"/>
    <property type="match status" value="1"/>
</dbReference>
<keyword evidence="4" id="KW-0028">Amino-acid biosynthesis</keyword>
<dbReference type="EMBL" id="SMGG01000003">
    <property type="protein sequence ID" value="TCK62687.1"/>
    <property type="molecule type" value="Genomic_DNA"/>
</dbReference>
<keyword evidence="14" id="KW-1185">Reference proteome</keyword>
<comment type="cofactor">
    <cofactor evidence="1 12">
        <name>FAD</name>
        <dbReference type="ChEBI" id="CHEBI:57692"/>
    </cofactor>
</comment>
<comment type="caution">
    <text evidence="13">The sequence shown here is derived from an EMBL/GenBank/DDBJ whole genome shotgun (WGS) entry which is preliminary data.</text>
</comment>
<name>A0A4R1KEW0_9BACT</name>
<proteinExistence type="inferred from homology"/>
<evidence type="ECO:0000256" key="5">
    <source>
        <dbReference type="ARBA" id="ARBA00022630"/>
    </source>
</evidence>
<dbReference type="GO" id="GO:0009086">
    <property type="term" value="P:methionine biosynthetic process"/>
    <property type="evidence" value="ECO:0007669"/>
    <property type="project" value="UniProtKB-KW"/>
</dbReference>
<comment type="similarity">
    <text evidence="3 12">Belongs to the methylenetetrahydrofolate reductase family.</text>
</comment>
<dbReference type="Proteomes" id="UP000294614">
    <property type="component" value="Unassembled WGS sequence"/>
</dbReference>
<comment type="catalytic activity">
    <reaction evidence="11">
        <text>(6S)-5-methyl-5,6,7,8-tetrahydrofolate + NAD(+) = (6R)-5,10-methylene-5,6,7,8-tetrahydrofolate + NADH + H(+)</text>
        <dbReference type="Rhea" id="RHEA:19821"/>
        <dbReference type="ChEBI" id="CHEBI:15378"/>
        <dbReference type="ChEBI" id="CHEBI:15636"/>
        <dbReference type="ChEBI" id="CHEBI:18608"/>
        <dbReference type="ChEBI" id="CHEBI:57540"/>
        <dbReference type="ChEBI" id="CHEBI:57945"/>
        <dbReference type="EC" id="1.5.1.54"/>
    </reaction>
    <physiologicalReaction direction="right-to-left" evidence="11">
        <dbReference type="Rhea" id="RHEA:19823"/>
    </physiologicalReaction>
</comment>
<organism evidence="13 14">
    <name type="scientific">Seleniivibrio woodruffii</name>
    <dbReference type="NCBI Taxonomy" id="1078050"/>
    <lineage>
        <taxon>Bacteria</taxon>
        <taxon>Pseudomonadati</taxon>
        <taxon>Deferribacterota</taxon>
        <taxon>Deferribacteres</taxon>
        <taxon>Deferribacterales</taxon>
        <taxon>Geovibrionaceae</taxon>
        <taxon>Seleniivibrio</taxon>
    </lineage>
</organism>
<dbReference type="Pfam" id="PF02219">
    <property type="entry name" value="MTHFR"/>
    <property type="match status" value="1"/>
</dbReference>
<evidence type="ECO:0000256" key="4">
    <source>
        <dbReference type="ARBA" id="ARBA00022605"/>
    </source>
</evidence>
<keyword evidence="6 12" id="KW-0274">FAD</keyword>
<sequence>MKISEMLKNKRTVSFEFFPPKKEEGENVLYETIKELVDYKPDFVSVTYGAGGSTREKTVEWTTHIKKNYGLTTMMHLTCVAADANSIDAITDAVDAINVKNLLALRGDYPADMPEEQRKGEFRYAADLVGYLRKKHGDKYCLGVAGYPEKHPEASSMQSDIENMKRKLDAGGDFIITQLFFDNDHYFRYMDILAKNGINAPVVAGIMPIINIAQVVKFTQMCGATVPQFLVEKMDGKSEKNQFMTGVEYAVEQCRGLIDAGVAGLHFYTLNKHGATEAVLDRTL</sequence>
<evidence type="ECO:0000313" key="13">
    <source>
        <dbReference type="EMBL" id="TCK62687.1"/>
    </source>
</evidence>
<dbReference type="EC" id="1.5.1.54" evidence="12"/>
<keyword evidence="5 12" id="KW-0285">Flavoprotein</keyword>
<dbReference type="InterPro" id="IPR003171">
    <property type="entry name" value="Mehydrof_redctse-like"/>
</dbReference>
<gene>
    <name evidence="13" type="ORF">C8D98_1222</name>
</gene>
<protein>
    <recommendedName>
        <fullName evidence="12">Methylenetetrahydrofolate reductase</fullName>
        <ecNumber evidence="12">1.5.1.54</ecNumber>
    </recommendedName>
</protein>
<accession>A0A4R1KEW0</accession>
<evidence type="ECO:0000256" key="6">
    <source>
        <dbReference type="ARBA" id="ARBA00022827"/>
    </source>
</evidence>
<keyword evidence="7 12" id="KW-0560">Oxidoreductase</keyword>
<evidence type="ECO:0000313" key="14">
    <source>
        <dbReference type="Proteomes" id="UP000294614"/>
    </source>
</evidence>
<dbReference type="SUPFAM" id="SSF51730">
    <property type="entry name" value="FAD-linked oxidoreductase"/>
    <property type="match status" value="1"/>
</dbReference>
<dbReference type="OrthoDB" id="9812555at2"/>
<dbReference type="InterPro" id="IPR029041">
    <property type="entry name" value="FAD-linked_oxidoreductase-like"/>
</dbReference>
<dbReference type="PANTHER" id="PTHR45754:SF3">
    <property type="entry name" value="METHYLENETETRAHYDROFOLATE REDUCTASE (NADPH)"/>
    <property type="match status" value="1"/>
</dbReference>
<dbReference type="PANTHER" id="PTHR45754">
    <property type="entry name" value="METHYLENETETRAHYDROFOLATE REDUCTASE"/>
    <property type="match status" value="1"/>
</dbReference>
<evidence type="ECO:0000256" key="10">
    <source>
        <dbReference type="ARBA" id="ARBA00034478"/>
    </source>
</evidence>
<evidence type="ECO:0000256" key="12">
    <source>
        <dbReference type="RuleBase" id="RU003862"/>
    </source>
</evidence>
<comment type="pathway">
    <text evidence="2 12">One-carbon metabolism; tetrahydrofolate interconversion.</text>
</comment>
<evidence type="ECO:0000256" key="2">
    <source>
        <dbReference type="ARBA" id="ARBA00004777"/>
    </source>
</evidence>
<evidence type="ECO:0000256" key="1">
    <source>
        <dbReference type="ARBA" id="ARBA00001974"/>
    </source>
</evidence>
<dbReference type="UniPathway" id="UPA00193"/>
<dbReference type="NCBIfam" id="TIGR00676">
    <property type="entry name" value="fadh2"/>
    <property type="match status" value="1"/>
</dbReference>
<evidence type="ECO:0000256" key="3">
    <source>
        <dbReference type="ARBA" id="ARBA00006743"/>
    </source>
</evidence>
<evidence type="ECO:0000256" key="9">
    <source>
        <dbReference type="ARBA" id="ARBA00023167"/>
    </source>
</evidence>